<keyword evidence="4" id="KW-0479">Metal-binding</keyword>
<dbReference type="Gene3D" id="1.20.1270.50">
    <property type="entry name" value="Glycoside hydrolase family 38, central domain"/>
    <property type="match status" value="1"/>
</dbReference>
<keyword evidence="6" id="KW-0862">Zinc</keyword>
<dbReference type="PANTHER" id="PTHR11607:SF3">
    <property type="entry name" value="LYSOSOMAL ALPHA-MANNOSIDASE"/>
    <property type="match status" value="1"/>
</dbReference>
<gene>
    <name evidence="13" type="ORF">NQ318_018917</name>
</gene>
<evidence type="ECO:0000256" key="3">
    <source>
        <dbReference type="ARBA" id="ARBA00011748"/>
    </source>
</evidence>
<evidence type="ECO:0000256" key="4">
    <source>
        <dbReference type="ARBA" id="ARBA00022723"/>
    </source>
</evidence>
<dbReference type="SUPFAM" id="SSF88688">
    <property type="entry name" value="Families 57/38 glycoside transferase middle domain"/>
    <property type="match status" value="1"/>
</dbReference>
<dbReference type="InterPro" id="IPR013780">
    <property type="entry name" value="Glyco_hydro_b"/>
</dbReference>
<organism evidence="13 14">
    <name type="scientific">Aromia moschata</name>
    <dbReference type="NCBI Taxonomy" id="1265417"/>
    <lineage>
        <taxon>Eukaryota</taxon>
        <taxon>Metazoa</taxon>
        <taxon>Ecdysozoa</taxon>
        <taxon>Arthropoda</taxon>
        <taxon>Hexapoda</taxon>
        <taxon>Insecta</taxon>
        <taxon>Pterygota</taxon>
        <taxon>Neoptera</taxon>
        <taxon>Endopterygota</taxon>
        <taxon>Coleoptera</taxon>
        <taxon>Polyphaga</taxon>
        <taxon>Cucujiformia</taxon>
        <taxon>Chrysomeloidea</taxon>
        <taxon>Cerambycidae</taxon>
        <taxon>Cerambycinae</taxon>
        <taxon>Callichromatini</taxon>
        <taxon>Aromia</taxon>
    </lineage>
</organism>
<dbReference type="Pfam" id="PF01074">
    <property type="entry name" value="Glyco_hydro_38N"/>
    <property type="match status" value="1"/>
</dbReference>
<dbReference type="FunFam" id="1.20.1270.50:FF:000001">
    <property type="entry name" value="Alpha-mannosidase"/>
    <property type="match status" value="1"/>
</dbReference>
<dbReference type="InterPro" id="IPR027291">
    <property type="entry name" value="Glyco_hydro_38_N_sf"/>
</dbReference>
<evidence type="ECO:0000259" key="12">
    <source>
        <dbReference type="SMART" id="SM00872"/>
    </source>
</evidence>
<evidence type="ECO:0000256" key="5">
    <source>
        <dbReference type="ARBA" id="ARBA00022801"/>
    </source>
</evidence>
<dbReference type="Proteomes" id="UP001162162">
    <property type="component" value="Unassembled WGS sequence"/>
</dbReference>
<dbReference type="InterPro" id="IPR011013">
    <property type="entry name" value="Gal_mutarotase_sf_dom"/>
</dbReference>
<dbReference type="GO" id="GO:0000139">
    <property type="term" value="C:Golgi membrane"/>
    <property type="evidence" value="ECO:0007669"/>
    <property type="project" value="TreeGrafter"/>
</dbReference>
<keyword evidence="14" id="KW-1185">Reference proteome</keyword>
<evidence type="ECO:0000256" key="9">
    <source>
        <dbReference type="ARBA" id="ARBA00066412"/>
    </source>
</evidence>
<keyword evidence="5" id="KW-0378">Hydrolase</keyword>
<evidence type="ECO:0000256" key="7">
    <source>
        <dbReference type="ARBA" id="ARBA00023295"/>
    </source>
</evidence>
<comment type="subunit">
    <text evidence="3">Homodimer; disulfide-linked.</text>
</comment>
<comment type="similarity">
    <text evidence="2">Belongs to the glycosyl hydrolase 38 family.</text>
</comment>
<protein>
    <recommendedName>
        <fullName evidence="9">mannosyl-oligosaccharide 1,3-1,6-alpha-mannosidase</fullName>
        <ecNumber evidence="9">3.2.1.114</ecNumber>
    </recommendedName>
    <alternativeName>
        <fullName evidence="10">Mannosyl-oligosaccharide 1,3-1,6-alpha-mannosidase</fullName>
    </alternativeName>
</protein>
<reference evidence="13" key="1">
    <citation type="journal article" date="2023" name="Insect Mol. Biol.">
        <title>Genome sequencing provides insights into the evolution of gene families encoding plant cell wall-degrading enzymes in longhorned beetles.</title>
        <authorList>
            <person name="Shin N.R."/>
            <person name="Okamura Y."/>
            <person name="Kirsch R."/>
            <person name="Pauchet Y."/>
        </authorList>
    </citation>
    <scope>NUCLEOTIDE SEQUENCE</scope>
    <source>
        <strain evidence="13">AMC_N1</strain>
    </source>
</reference>
<dbReference type="Gene3D" id="3.20.110.10">
    <property type="entry name" value="Glycoside hydrolase 38, N terminal domain"/>
    <property type="match status" value="1"/>
</dbReference>
<dbReference type="GO" id="GO:0030246">
    <property type="term" value="F:carbohydrate binding"/>
    <property type="evidence" value="ECO:0007669"/>
    <property type="project" value="InterPro"/>
</dbReference>
<proteinExistence type="inferred from homology"/>
<dbReference type="GO" id="GO:0006491">
    <property type="term" value="P:N-glycan processing"/>
    <property type="evidence" value="ECO:0007669"/>
    <property type="project" value="TreeGrafter"/>
</dbReference>
<name>A0AAV8ZJB1_9CUCU</name>
<dbReference type="SUPFAM" id="SSF74650">
    <property type="entry name" value="Galactose mutarotase-like"/>
    <property type="match status" value="2"/>
</dbReference>
<evidence type="ECO:0000256" key="10">
    <source>
        <dbReference type="ARBA" id="ARBA00083602"/>
    </source>
</evidence>
<dbReference type="GO" id="GO:0004572">
    <property type="term" value="F:mannosyl-oligosaccharide 1,3-1,6-alpha-mannosidase activity"/>
    <property type="evidence" value="ECO:0007669"/>
    <property type="project" value="UniProtKB-EC"/>
</dbReference>
<dbReference type="PANTHER" id="PTHR11607">
    <property type="entry name" value="ALPHA-MANNOSIDASE"/>
    <property type="match status" value="1"/>
</dbReference>
<dbReference type="Pfam" id="PF09261">
    <property type="entry name" value="Alpha-mann_mid"/>
    <property type="match status" value="1"/>
</dbReference>
<dbReference type="EC" id="3.2.1.114" evidence="9"/>
<dbReference type="InterPro" id="IPR050843">
    <property type="entry name" value="Glycosyl_Hydrlase_38"/>
</dbReference>
<dbReference type="InterPro" id="IPR037094">
    <property type="entry name" value="Glyco_hydro_38_cen_sf"/>
</dbReference>
<comment type="catalytic activity">
    <reaction evidence="11">
        <text>N(4)-{beta-D-GlcNAc-(1-&gt;2)-alpha-D-Man-(1-&gt;3)-[alpha-D-Man-(1-&gt;3)-[alpha-D-Man-(1-&gt;6)]-alpha-D-Man-(1-&gt;6)]-beta-D-Man-(1-&gt;4)-beta-D-GlcNAc-(1-&gt;4)-beta-D-GlcNAc}-L-asparaginyl-[protein] + 2 H2O = 2 alpha-D-mannopyranose + an N(4)-{beta-D-GlcNAc-(1-&gt;2)-alpha-D-Man-(1-&gt;3)-[alpha-D-Man-(1-&gt;6)]-beta-D-Man-(1-&gt;4)-beta-D-GlcNAc-(1-&gt;4)-beta-D-GlcNAc}-L-asparaginyl-[protein]</text>
        <dbReference type="Rhea" id="RHEA:56052"/>
        <dbReference type="Rhea" id="RHEA-COMP:14368"/>
        <dbReference type="Rhea" id="RHEA-COMP:14369"/>
        <dbReference type="ChEBI" id="CHEBI:15377"/>
        <dbReference type="ChEBI" id="CHEBI:28729"/>
        <dbReference type="ChEBI" id="CHEBI:60615"/>
        <dbReference type="ChEBI" id="CHEBI:60625"/>
        <dbReference type="EC" id="3.2.1.114"/>
    </reaction>
</comment>
<evidence type="ECO:0000256" key="8">
    <source>
        <dbReference type="ARBA" id="ARBA00059516"/>
    </source>
</evidence>
<dbReference type="EMBL" id="JAPWTK010000001">
    <property type="protein sequence ID" value="KAJ8963437.1"/>
    <property type="molecule type" value="Genomic_DNA"/>
</dbReference>
<keyword evidence="7" id="KW-0326">Glycosidase</keyword>
<comment type="caution">
    <text evidence="13">The sequence shown here is derived from an EMBL/GenBank/DDBJ whole genome shotgun (WGS) entry which is preliminary data.</text>
</comment>
<dbReference type="Gene3D" id="2.70.98.30">
    <property type="entry name" value="Golgi alpha-mannosidase II, domain 4"/>
    <property type="match status" value="1"/>
</dbReference>
<dbReference type="InterPro" id="IPR011330">
    <property type="entry name" value="Glyco_hydro/deAcase_b/a-brl"/>
</dbReference>
<comment type="cofactor">
    <cofactor evidence="1">
        <name>Zn(2+)</name>
        <dbReference type="ChEBI" id="CHEBI:29105"/>
    </cofactor>
</comment>
<dbReference type="InterPro" id="IPR028995">
    <property type="entry name" value="Glyco_hydro_57/38_cen_sf"/>
</dbReference>
<dbReference type="InterPro" id="IPR015341">
    <property type="entry name" value="Glyco_hydro_38_cen"/>
</dbReference>
<feature type="domain" description="Glycoside hydrolase family 38 central" evidence="12">
    <location>
        <begin position="153"/>
        <end position="240"/>
    </location>
</feature>
<evidence type="ECO:0000313" key="13">
    <source>
        <dbReference type="EMBL" id="KAJ8963437.1"/>
    </source>
</evidence>
<sequence>MFTHMMPFYSYDIPHTCGPDPKICCQFDFKRLPNHGLHCPWKVPPQVITEKNVAERAQLLLDQYRKKSKLFKTNVLLAPLGDDFRYDHPTEWDVQYNNYQLLFDYMNSNLNLNVKAQFGTLSDYFAAVRKEMKISEFPVLSGDFFTYADRDDHYWSGYYTSKPFYKRMDRVLLSYIRSAEVIYALAHLSKKPGSSWIVDKENGLGKLISNARLALSLFQHHDGITGTAKDYVVVDYGKKMLSAINGCQRIIQICAHILLNGLDAEIPEREANYYNVDDVRHSHDALPEHYQITIGVPELRTKRIVIYNSLTFTRHEVVTFYVSTPFIEVCYKVSSIVSTYYKLYTVFSLLLPINVKYYGIVATVLDSQCALLGTFSGVTDFQGKVINCQVSPVFEYGSTMSLTKFQLSFIANIPALGLVSYTVNALLEQETPKETAHAQVKILNHYGDVQAPKGFAPEVSPSTNEFTLQNNRVTASFSNLGLLKALKIRKTTVPVHLDFAKYGVRMRHNSDSSGAYLFLPDKEDAVPLQIENVAVNIIEGPIVSSVTVQLPYVHHTATLYNTPGNKTQLAINI</sequence>
<dbReference type="FunFam" id="3.20.110.10:FF:000016">
    <property type="entry name" value="Alpha-mannosidase"/>
    <property type="match status" value="1"/>
</dbReference>
<evidence type="ECO:0000313" key="14">
    <source>
        <dbReference type="Proteomes" id="UP001162162"/>
    </source>
</evidence>
<evidence type="ECO:0000256" key="2">
    <source>
        <dbReference type="ARBA" id="ARBA00009792"/>
    </source>
</evidence>
<evidence type="ECO:0000256" key="1">
    <source>
        <dbReference type="ARBA" id="ARBA00001947"/>
    </source>
</evidence>
<dbReference type="AlphaFoldDB" id="A0AAV8ZJB1"/>
<dbReference type="GO" id="GO:0006013">
    <property type="term" value="P:mannose metabolic process"/>
    <property type="evidence" value="ECO:0007669"/>
    <property type="project" value="InterPro"/>
</dbReference>
<dbReference type="SUPFAM" id="SSF88713">
    <property type="entry name" value="Glycoside hydrolase/deacetylase"/>
    <property type="match status" value="1"/>
</dbReference>
<dbReference type="GO" id="GO:0046872">
    <property type="term" value="F:metal ion binding"/>
    <property type="evidence" value="ECO:0007669"/>
    <property type="project" value="UniProtKB-KW"/>
</dbReference>
<comment type="function">
    <text evidence="8">Catalyzes the first committed step in the biosynthesis of complex N-glycans. It controls conversion of high mannose to complex N-glycans; the final hydrolytic step in the N-glycan maturation pathway.</text>
</comment>
<dbReference type="SMART" id="SM00872">
    <property type="entry name" value="Alpha-mann_mid"/>
    <property type="match status" value="1"/>
</dbReference>
<evidence type="ECO:0000256" key="6">
    <source>
        <dbReference type="ARBA" id="ARBA00022833"/>
    </source>
</evidence>
<dbReference type="InterPro" id="IPR000602">
    <property type="entry name" value="Glyco_hydro_38_N"/>
</dbReference>
<evidence type="ECO:0000256" key="11">
    <source>
        <dbReference type="ARBA" id="ARBA00093232"/>
    </source>
</evidence>
<dbReference type="Gene3D" id="2.60.40.1180">
    <property type="entry name" value="Golgi alpha-mannosidase II"/>
    <property type="match status" value="2"/>
</dbReference>
<accession>A0AAV8ZJB1</accession>